<organism evidence="1 2">
    <name type="scientific">Chryseobacterium takakiae</name>
    <dbReference type="NCBI Taxonomy" id="1302685"/>
    <lineage>
        <taxon>Bacteria</taxon>
        <taxon>Pseudomonadati</taxon>
        <taxon>Bacteroidota</taxon>
        <taxon>Flavobacteriia</taxon>
        <taxon>Flavobacteriales</taxon>
        <taxon>Weeksellaceae</taxon>
        <taxon>Chryseobacterium group</taxon>
        <taxon>Chryseobacterium</taxon>
    </lineage>
</organism>
<gene>
    <name evidence="1" type="ORF">SAMN05444408_109186</name>
</gene>
<name>A0A1M4Z9H8_9FLAO</name>
<dbReference type="EMBL" id="FQVO01000009">
    <property type="protein sequence ID" value="SHF14681.1"/>
    <property type="molecule type" value="Genomic_DNA"/>
</dbReference>
<evidence type="ECO:0000313" key="1">
    <source>
        <dbReference type="EMBL" id="SHF14681.1"/>
    </source>
</evidence>
<protein>
    <submittedName>
        <fullName evidence="1">Branched-chain amino acid transport system substrate-binding protein</fullName>
    </submittedName>
</protein>
<sequence length="382" mass="42928">MPQTDFIKNMKIALLLPRSIIYPSISFDIMDGFKQSLKNMGLEDYHEIVSAGIGVAAKNEEIYDQCEQFLLAGTDIIIGYMNPFSAEFVHPLFESSGKTLIILDSGYHFPKFSKKLSNAWFISLQGGLCTRVITHKAIEDGFRNFAFSCSFYDAGYRPSYVYAAAAEEKGGSIVFNHITSLKRSDFTLKPLTEFLEKEKDTAVLATFCGDMAEDFFAGSSEMSGHYKVYGTGFTADETWLGKIPYPGYDWSTAIAWSRNLKIPENETFVSIMDEIKYGKANLFSLLGWEAAQFIGLENTDLKEMTIHSPRGKVYMNPENGFSEAEVYYATVSKDEETGNCLLKDCCAAPVTEMEREALERNIEYIRSVEANTWLNAYACLES</sequence>
<proteinExistence type="predicted"/>
<dbReference type="SUPFAM" id="SSF53822">
    <property type="entry name" value="Periplasmic binding protein-like I"/>
    <property type="match status" value="1"/>
</dbReference>
<dbReference type="Gene3D" id="3.40.50.2300">
    <property type="match status" value="2"/>
</dbReference>
<accession>A0A1M4Z9H8</accession>
<dbReference type="InterPro" id="IPR028082">
    <property type="entry name" value="Peripla_BP_I"/>
</dbReference>
<dbReference type="Proteomes" id="UP000184236">
    <property type="component" value="Unassembled WGS sequence"/>
</dbReference>
<keyword evidence="2" id="KW-1185">Reference proteome</keyword>
<reference evidence="2" key="1">
    <citation type="submission" date="2016-11" db="EMBL/GenBank/DDBJ databases">
        <authorList>
            <person name="Varghese N."/>
            <person name="Submissions S."/>
        </authorList>
    </citation>
    <scope>NUCLEOTIDE SEQUENCE [LARGE SCALE GENOMIC DNA]</scope>
    <source>
        <strain evidence="2">DSM 26898</strain>
    </source>
</reference>
<dbReference type="AlphaFoldDB" id="A0A1M4Z9H8"/>
<dbReference type="STRING" id="1302685.SAMN05444408_109186"/>
<evidence type="ECO:0000313" key="2">
    <source>
        <dbReference type="Proteomes" id="UP000184236"/>
    </source>
</evidence>